<feature type="domain" description="Transposase IS4-like" evidence="1">
    <location>
        <begin position="333"/>
        <end position="477"/>
    </location>
</feature>
<protein>
    <submittedName>
        <fullName evidence="3">IS1182 family transposase</fullName>
    </submittedName>
</protein>
<dbReference type="NCBIfam" id="NF033551">
    <property type="entry name" value="transpos_IS1182"/>
    <property type="match status" value="1"/>
</dbReference>
<dbReference type="GO" id="GO:0006313">
    <property type="term" value="P:DNA transposition"/>
    <property type="evidence" value="ECO:0007669"/>
    <property type="project" value="InterPro"/>
</dbReference>
<dbReference type="PANTHER" id="PTHR33408:SF2">
    <property type="entry name" value="TRANSPOSASE DDE DOMAIN-CONTAINING PROTEIN"/>
    <property type="match status" value="1"/>
</dbReference>
<evidence type="ECO:0000259" key="1">
    <source>
        <dbReference type="Pfam" id="PF01609"/>
    </source>
</evidence>
<dbReference type="InterPro" id="IPR008490">
    <property type="entry name" value="Transposase_InsH_N"/>
</dbReference>
<proteinExistence type="predicted"/>
<dbReference type="GO" id="GO:0003677">
    <property type="term" value="F:DNA binding"/>
    <property type="evidence" value="ECO:0007669"/>
    <property type="project" value="InterPro"/>
</dbReference>
<evidence type="ECO:0000313" key="4">
    <source>
        <dbReference type="Proteomes" id="UP000257144"/>
    </source>
</evidence>
<keyword evidence="4" id="KW-1185">Reference proteome</keyword>
<evidence type="ECO:0000313" key="3">
    <source>
        <dbReference type="EMBL" id="RDU38104.1"/>
    </source>
</evidence>
<dbReference type="GO" id="GO:0004803">
    <property type="term" value="F:transposase activity"/>
    <property type="evidence" value="ECO:0007669"/>
    <property type="project" value="InterPro"/>
</dbReference>
<accession>A0A3D8GUF4</accession>
<sequence length="486" mass="57348">MKLPHNTLIGGRFSMSNQMITTQNYTIEQTSLPLSIEEKPFQPKTDVDSSNTDRNHFEPVFIPYNNQQGMAIFDLQGLIPEHHVARVIDRMVESIEDNIFYQHYKGGGRSSYHPKMMVKVLLYAYSQKVYSCREIAKLLEENIPAMWLAAMQKPDYRTINRFRTHQMAELLPSLFEEMILKLMEEKFITLENYFLDGTKIEANANKLTYVWKKAINKNETKLLAKIEEMYQQIQSVANQENEDLHAEESKKELTVEQKLQMIESVLEEEVERKKVDWETETEKEVRKEKRRVLGGLKKSLKLVRKNFIPRYLKYQHQKELLGDRNSYSKTNPDATFMRMKDDHMKNGQLKPGYNVQMATENQFILFYSVHQRPTDTRCLIPHLEAYRQTNLPMPKRVVADAGYGSEENYRYLIGDSETEPIAEFLIPYNTYLKEKTKGYRHNPYNAKNWDYVEEDDLFICPNGRRVPFKKYMKKKNASGFVQDFKI</sequence>
<dbReference type="Pfam" id="PF01609">
    <property type="entry name" value="DDE_Tnp_1"/>
    <property type="match status" value="1"/>
</dbReference>
<organism evidence="3 4">
    <name type="scientific">Neobacillus piezotolerans</name>
    <dbReference type="NCBI Taxonomy" id="2259171"/>
    <lineage>
        <taxon>Bacteria</taxon>
        <taxon>Bacillati</taxon>
        <taxon>Bacillota</taxon>
        <taxon>Bacilli</taxon>
        <taxon>Bacillales</taxon>
        <taxon>Bacillaceae</taxon>
        <taxon>Neobacillus</taxon>
    </lineage>
</organism>
<comment type="caution">
    <text evidence="3">The sequence shown here is derived from an EMBL/GenBank/DDBJ whole genome shotgun (WGS) entry which is preliminary data.</text>
</comment>
<feature type="domain" description="Transposase InsH N-terminal" evidence="2">
    <location>
        <begin position="74"/>
        <end position="164"/>
    </location>
</feature>
<dbReference type="AlphaFoldDB" id="A0A3D8GUF4"/>
<dbReference type="OrthoDB" id="2236403at2"/>
<evidence type="ECO:0000259" key="2">
    <source>
        <dbReference type="Pfam" id="PF05598"/>
    </source>
</evidence>
<dbReference type="EMBL" id="QNQT01000001">
    <property type="protein sequence ID" value="RDU38104.1"/>
    <property type="molecule type" value="Genomic_DNA"/>
</dbReference>
<gene>
    <name evidence="3" type="ORF">DRW41_00590</name>
</gene>
<dbReference type="Pfam" id="PF05598">
    <property type="entry name" value="DUF772"/>
    <property type="match status" value="1"/>
</dbReference>
<name>A0A3D8GUF4_9BACI</name>
<reference evidence="3 4" key="1">
    <citation type="submission" date="2018-07" db="EMBL/GenBank/DDBJ databases">
        <title>Bacillus sp. YLB-04 draft genome sequence.</title>
        <authorList>
            <person name="Yu L."/>
            <person name="Tang X."/>
        </authorList>
    </citation>
    <scope>NUCLEOTIDE SEQUENCE [LARGE SCALE GENOMIC DNA]</scope>
    <source>
        <strain evidence="3 4">YLB-04</strain>
    </source>
</reference>
<dbReference type="Proteomes" id="UP000257144">
    <property type="component" value="Unassembled WGS sequence"/>
</dbReference>
<dbReference type="PANTHER" id="PTHR33408">
    <property type="entry name" value="TRANSPOSASE"/>
    <property type="match status" value="1"/>
</dbReference>
<dbReference type="InterPro" id="IPR047629">
    <property type="entry name" value="IS1182_transpos"/>
</dbReference>
<dbReference type="InterPro" id="IPR002559">
    <property type="entry name" value="Transposase_11"/>
</dbReference>